<evidence type="ECO:0000256" key="1">
    <source>
        <dbReference type="ARBA" id="ARBA00022679"/>
    </source>
</evidence>
<evidence type="ECO:0000313" key="5">
    <source>
        <dbReference type="EMBL" id="QAA76605.1"/>
    </source>
</evidence>
<name>A0A410FU19_BIPS1</name>
<dbReference type="AlphaFoldDB" id="A0A410FU19"/>
<dbReference type="Pfam" id="PF08541">
    <property type="entry name" value="ACP_syn_III_C"/>
    <property type="match status" value="1"/>
</dbReference>
<dbReference type="SUPFAM" id="SSF53901">
    <property type="entry name" value="Thiolase-like"/>
    <property type="match status" value="2"/>
</dbReference>
<dbReference type="Gene3D" id="3.40.47.10">
    <property type="match status" value="1"/>
</dbReference>
<dbReference type="InterPro" id="IPR016039">
    <property type="entry name" value="Thiolase-like"/>
</dbReference>
<dbReference type="GO" id="GO:0044550">
    <property type="term" value="P:secondary metabolite biosynthetic process"/>
    <property type="evidence" value="ECO:0007669"/>
    <property type="project" value="TreeGrafter"/>
</dbReference>
<dbReference type="GO" id="GO:0006633">
    <property type="term" value="P:fatty acid biosynthetic process"/>
    <property type="evidence" value="ECO:0007669"/>
    <property type="project" value="InterPro"/>
</dbReference>
<keyword evidence="2" id="KW-0012">Acyltransferase</keyword>
<evidence type="ECO:0000313" key="6">
    <source>
        <dbReference type="Proteomes" id="UP000287233"/>
    </source>
</evidence>
<dbReference type="GO" id="GO:0004315">
    <property type="term" value="F:3-oxoacyl-[acyl-carrier-protein] synthase activity"/>
    <property type="evidence" value="ECO:0007669"/>
    <property type="project" value="InterPro"/>
</dbReference>
<dbReference type="Proteomes" id="UP000287233">
    <property type="component" value="Chromosome"/>
</dbReference>
<reference evidence="6" key="1">
    <citation type="submission" date="2018-12" db="EMBL/GenBank/DDBJ databases">
        <title>Complete genome sequence of an uncultured bacterium of the candidate phylum Bipolaricaulota.</title>
        <authorList>
            <person name="Kadnikov V.V."/>
            <person name="Mardanov A.V."/>
            <person name="Beletsky A.V."/>
            <person name="Frank Y.A."/>
            <person name="Karnachuk O.V."/>
            <person name="Ravin N.V."/>
        </authorList>
    </citation>
    <scope>NUCLEOTIDE SEQUENCE [LARGE SCALE GENOMIC DNA]</scope>
</reference>
<gene>
    <name evidence="5" type="ORF">BIP78_0839</name>
</gene>
<sequence>MSRSDRSVGIVSVGMYLPERVITAAEIAVESGLPEWVVREKLGIVEKRMAPPDLHPNEMGVLAAKDCLAQCDIPPEEIDLVICTTEEWREYLLWTSGIDLAYQIGATRAWGMDIHMRCCTTVAAMKIAKDIMRSDPEIRTVLIAGGYRIGDLINFRNLRTTFLFNIGAGAGAMLLRRGWPRNHVLGSHLITDGSMSRDVIVPASGTIRFPTDEAVAQGLFKFDLVAEEKMKARLNEVSMDNWMRCIDEALRKSGHTRGDVDFLNMVLIKPSGYRDMLGRLGLTEEQGVYNDRYGHIGEQDTIINIIEGLRLGRLKDGDLMVMVGAGIGYVWGAGVVRWGPCQEGDRCD</sequence>
<evidence type="ECO:0008006" key="7">
    <source>
        <dbReference type="Google" id="ProtNLM"/>
    </source>
</evidence>
<proteinExistence type="predicted"/>
<dbReference type="EMBL" id="CP034928">
    <property type="protein sequence ID" value="QAA76605.1"/>
    <property type="molecule type" value="Genomic_DNA"/>
</dbReference>
<accession>A0A410FU19</accession>
<protein>
    <recommendedName>
        <fullName evidence="7">3-oxoacyl-[acyl-carrier-protein] synthase, KASIII</fullName>
    </recommendedName>
</protein>
<dbReference type="Pfam" id="PF08545">
    <property type="entry name" value="ACP_syn_III"/>
    <property type="match status" value="1"/>
</dbReference>
<organism evidence="5 6">
    <name type="scientific">Bipolaricaulis sibiricus</name>
    <dbReference type="NCBI Taxonomy" id="2501609"/>
    <lineage>
        <taxon>Bacteria</taxon>
        <taxon>Candidatus Bipolaricaulota</taxon>
        <taxon>Candidatus Bipolaricaulia</taxon>
        <taxon>Candidatus Bipolaricaulales</taxon>
        <taxon>Candidatus Bipolaricaulaceae</taxon>
        <taxon>Candidatus Bipolaricaulis</taxon>
    </lineage>
</organism>
<keyword evidence="1" id="KW-0808">Transferase</keyword>
<evidence type="ECO:0000259" key="4">
    <source>
        <dbReference type="Pfam" id="PF08545"/>
    </source>
</evidence>
<feature type="domain" description="Beta-ketoacyl-[acyl-carrier-protein] synthase III N-terminal" evidence="4">
    <location>
        <begin position="112"/>
        <end position="193"/>
    </location>
</feature>
<dbReference type="PANTHER" id="PTHR34069">
    <property type="entry name" value="3-OXOACYL-[ACYL-CARRIER-PROTEIN] SYNTHASE 3"/>
    <property type="match status" value="1"/>
</dbReference>
<feature type="domain" description="Beta-ketoacyl-[acyl-carrier-protein] synthase III C-terminal" evidence="3">
    <location>
        <begin position="250"/>
        <end position="338"/>
    </location>
</feature>
<dbReference type="NCBIfam" id="NF005308">
    <property type="entry name" value="PRK06840.1"/>
    <property type="match status" value="1"/>
</dbReference>
<dbReference type="InterPro" id="IPR013751">
    <property type="entry name" value="ACP_syn_III_N"/>
</dbReference>
<evidence type="ECO:0000259" key="3">
    <source>
        <dbReference type="Pfam" id="PF08541"/>
    </source>
</evidence>
<dbReference type="PANTHER" id="PTHR34069:SF3">
    <property type="entry name" value="ACYL-COA:ACYL-COA ALKYLTRANSFERASE"/>
    <property type="match status" value="1"/>
</dbReference>
<dbReference type="InterPro" id="IPR013747">
    <property type="entry name" value="ACP_syn_III_C"/>
</dbReference>
<evidence type="ECO:0000256" key="2">
    <source>
        <dbReference type="ARBA" id="ARBA00023315"/>
    </source>
</evidence>
<dbReference type="KEGG" id="bih:BIP78_0839"/>